<evidence type="ECO:0000313" key="2">
    <source>
        <dbReference type="Proteomes" id="UP000006729"/>
    </source>
</evidence>
<proteinExistence type="predicted"/>
<dbReference type="Proteomes" id="UP000006729">
    <property type="component" value="Chromosome 1"/>
</dbReference>
<accession>A0A3N7F9F9</accession>
<dbReference type="AlphaFoldDB" id="A0A3N7F9F9"/>
<dbReference type="EMBL" id="CM009290">
    <property type="protein sequence ID" value="RQO84261.1"/>
    <property type="molecule type" value="Genomic_DNA"/>
</dbReference>
<evidence type="ECO:0000313" key="1">
    <source>
        <dbReference type="EMBL" id="RQO84261.1"/>
    </source>
</evidence>
<sequence length="40" mass="4368">MFSFSDSSGGGLVRLKIIHLSSTTDLRMEIFLSFVIFASG</sequence>
<name>A0A3N7F9F9_POPTR</name>
<dbReference type="InParanoid" id="A0A3N7F9F9"/>
<keyword evidence="2" id="KW-1185">Reference proteome</keyword>
<reference evidence="1 2" key="1">
    <citation type="journal article" date="2006" name="Science">
        <title>The genome of black cottonwood, Populus trichocarpa (Torr. &amp; Gray).</title>
        <authorList>
            <person name="Tuskan G.A."/>
            <person name="Difazio S."/>
            <person name="Jansson S."/>
            <person name="Bohlmann J."/>
            <person name="Grigoriev I."/>
            <person name="Hellsten U."/>
            <person name="Putnam N."/>
            <person name="Ralph S."/>
            <person name="Rombauts S."/>
            <person name="Salamov A."/>
            <person name="Schein J."/>
            <person name="Sterck L."/>
            <person name="Aerts A."/>
            <person name="Bhalerao R.R."/>
            <person name="Bhalerao R.P."/>
            <person name="Blaudez D."/>
            <person name="Boerjan W."/>
            <person name="Brun A."/>
            <person name="Brunner A."/>
            <person name="Busov V."/>
            <person name="Campbell M."/>
            <person name="Carlson J."/>
            <person name="Chalot M."/>
            <person name="Chapman J."/>
            <person name="Chen G.L."/>
            <person name="Cooper D."/>
            <person name="Coutinho P.M."/>
            <person name="Couturier J."/>
            <person name="Covert S."/>
            <person name="Cronk Q."/>
            <person name="Cunningham R."/>
            <person name="Davis J."/>
            <person name="Degroeve S."/>
            <person name="Dejardin A."/>
            <person name="Depamphilis C."/>
            <person name="Detter J."/>
            <person name="Dirks B."/>
            <person name="Dubchak I."/>
            <person name="Duplessis S."/>
            <person name="Ehlting J."/>
            <person name="Ellis B."/>
            <person name="Gendler K."/>
            <person name="Goodstein D."/>
            <person name="Gribskov M."/>
            <person name="Grimwood J."/>
            <person name="Groover A."/>
            <person name="Gunter L."/>
            <person name="Hamberger B."/>
            <person name="Heinze B."/>
            <person name="Helariutta Y."/>
            <person name="Henrissat B."/>
            <person name="Holligan D."/>
            <person name="Holt R."/>
            <person name="Huang W."/>
            <person name="Islam-Faridi N."/>
            <person name="Jones S."/>
            <person name="Jones-Rhoades M."/>
            <person name="Jorgensen R."/>
            <person name="Joshi C."/>
            <person name="Kangasjarvi J."/>
            <person name="Karlsson J."/>
            <person name="Kelleher C."/>
            <person name="Kirkpatrick R."/>
            <person name="Kirst M."/>
            <person name="Kohler A."/>
            <person name="Kalluri U."/>
            <person name="Larimer F."/>
            <person name="Leebens-Mack J."/>
            <person name="Leple J.C."/>
            <person name="Locascio P."/>
            <person name="Lou Y."/>
            <person name="Lucas S."/>
            <person name="Martin F."/>
            <person name="Montanini B."/>
            <person name="Napoli C."/>
            <person name="Nelson D.R."/>
            <person name="Nelson C."/>
            <person name="Nieminen K."/>
            <person name="Nilsson O."/>
            <person name="Pereda V."/>
            <person name="Peter G."/>
            <person name="Philippe R."/>
            <person name="Pilate G."/>
            <person name="Poliakov A."/>
            <person name="Razumovskaya J."/>
            <person name="Richardson P."/>
            <person name="Rinaldi C."/>
            <person name="Ritland K."/>
            <person name="Rouze P."/>
            <person name="Ryaboy D."/>
            <person name="Schmutz J."/>
            <person name="Schrader J."/>
            <person name="Segerman B."/>
            <person name="Shin H."/>
            <person name="Siddiqui A."/>
            <person name="Sterky F."/>
            <person name="Terry A."/>
            <person name="Tsai C.J."/>
            <person name="Uberbacher E."/>
            <person name="Unneberg P."/>
            <person name="Vahala J."/>
            <person name="Wall K."/>
            <person name="Wessler S."/>
            <person name="Yang G."/>
            <person name="Yin T."/>
            <person name="Douglas C."/>
            <person name="Marra M."/>
            <person name="Sandberg G."/>
            <person name="Van de Peer Y."/>
            <person name="Rokhsar D."/>
        </authorList>
    </citation>
    <scope>NUCLEOTIDE SEQUENCE [LARGE SCALE GENOMIC DNA]</scope>
    <source>
        <strain evidence="2">cv. Nisqually</strain>
    </source>
</reference>
<organism evidence="1 2">
    <name type="scientific">Populus trichocarpa</name>
    <name type="common">Western balsam poplar</name>
    <name type="synonym">Populus balsamifera subsp. trichocarpa</name>
    <dbReference type="NCBI Taxonomy" id="3694"/>
    <lineage>
        <taxon>Eukaryota</taxon>
        <taxon>Viridiplantae</taxon>
        <taxon>Streptophyta</taxon>
        <taxon>Embryophyta</taxon>
        <taxon>Tracheophyta</taxon>
        <taxon>Spermatophyta</taxon>
        <taxon>Magnoliopsida</taxon>
        <taxon>eudicotyledons</taxon>
        <taxon>Gunneridae</taxon>
        <taxon>Pentapetalae</taxon>
        <taxon>rosids</taxon>
        <taxon>fabids</taxon>
        <taxon>Malpighiales</taxon>
        <taxon>Salicaceae</taxon>
        <taxon>Saliceae</taxon>
        <taxon>Populus</taxon>
    </lineage>
</organism>
<gene>
    <name evidence="1" type="ORF">POPTR_001G014950</name>
</gene>
<protein>
    <submittedName>
        <fullName evidence="1">Uncharacterized protein</fullName>
    </submittedName>
</protein>